<keyword evidence="4" id="KW-0732">Signal</keyword>
<keyword evidence="6" id="KW-1015">Disulfide bond</keyword>
<comment type="similarity">
    <text evidence="2">Belongs to the FAM3 family.</text>
</comment>
<dbReference type="Pfam" id="PF15711">
    <property type="entry name" value="ILEI"/>
    <property type="match status" value="1"/>
</dbReference>
<evidence type="ECO:0000256" key="3">
    <source>
        <dbReference type="ARBA" id="ARBA00022525"/>
    </source>
</evidence>
<comment type="caution">
    <text evidence="10">The sequence shown here is derived from an EMBL/GenBank/DDBJ whole genome shotgun (WGS) entry which is preliminary data.</text>
</comment>
<keyword evidence="11" id="KW-1185">Reference proteome</keyword>
<evidence type="ECO:0000256" key="5">
    <source>
        <dbReference type="ARBA" id="ARBA00022734"/>
    </source>
</evidence>
<evidence type="ECO:0000256" key="7">
    <source>
        <dbReference type="PROSITE-ProRule" id="PRU01375"/>
    </source>
</evidence>
<dbReference type="EMBL" id="JAUPFM010000002">
    <property type="protein sequence ID" value="KAK2859023.1"/>
    <property type="molecule type" value="Genomic_DNA"/>
</dbReference>
<evidence type="ECO:0000256" key="2">
    <source>
        <dbReference type="ARBA" id="ARBA00010905"/>
    </source>
</evidence>
<dbReference type="Proteomes" id="UP001187415">
    <property type="component" value="Unassembled WGS sequence"/>
</dbReference>
<dbReference type="InterPro" id="IPR039477">
    <property type="entry name" value="ILEI/PANDER_dom"/>
</dbReference>
<keyword evidence="3" id="KW-0964">Secreted</keyword>
<dbReference type="InterPro" id="IPR039220">
    <property type="entry name" value="FAM3"/>
</dbReference>
<keyword evidence="8" id="KW-0812">Transmembrane</keyword>
<dbReference type="PROSITE" id="PS52031">
    <property type="entry name" value="GG_LECTIN"/>
    <property type="match status" value="1"/>
</dbReference>
<evidence type="ECO:0000313" key="10">
    <source>
        <dbReference type="EMBL" id="KAK2859023.1"/>
    </source>
</evidence>
<name>A0AA88NGC6_CHASR</name>
<keyword evidence="8" id="KW-1133">Transmembrane helix</keyword>
<protein>
    <recommendedName>
        <fullName evidence="9">ILEI/PANDER domain-containing protein</fullName>
    </recommendedName>
</protein>
<keyword evidence="5 7" id="KW-0430">Lectin</keyword>
<dbReference type="InterPro" id="IPR039475">
    <property type="entry name" value="ILEI_FAM3C"/>
</dbReference>
<keyword evidence="8" id="KW-0472">Membrane</keyword>
<evidence type="ECO:0000259" key="9">
    <source>
        <dbReference type="Pfam" id="PF15711"/>
    </source>
</evidence>
<dbReference type="GO" id="GO:0005576">
    <property type="term" value="C:extracellular region"/>
    <property type="evidence" value="ECO:0007669"/>
    <property type="project" value="UniProtKB-SubCell"/>
</dbReference>
<evidence type="ECO:0000256" key="8">
    <source>
        <dbReference type="SAM" id="Phobius"/>
    </source>
</evidence>
<feature type="transmembrane region" description="Helical" evidence="8">
    <location>
        <begin position="49"/>
        <end position="70"/>
    </location>
</feature>
<dbReference type="PANTHER" id="PTHR14592">
    <property type="entry name" value="UNCHARACTERIZED FAM3"/>
    <property type="match status" value="1"/>
</dbReference>
<dbReference type="AlphaFoldDB" id="A0AA88NGC6"/>
<organism evidence="10 11">
    <name type="scientific">Channa striata</name>
    <name type="common">Snakehead murrel</name>
    <name type="synonym">Ophicephalus striatus</name>
    <dbReference type="NCBI Taxonomy" id="64152"/>
    <lineage>
        <taxon>Eukaryota</taxon>
        <taxon>Metazoa</taxon>
        <taxon>Chordata</taxon>
        <taxon>Craniata</taxon>
        <taxon>Vertebrata</taxon>
        <taxon>Euteleostomi</taxon>
        <taxon>Actinopterygii</taxon>
        <taxon>Neopterygii</taxon>
        <taxon>Teleostei</taxon>
        <taxon>Neoteleostei</taxon>
        <taxon>Acanthomorphata</taxon>
        <taxon>Anabantaria</taxon>
        <taxon>Anabantiformes</taxon>
        <taxon>Channoidei</taxon>
        <taxon>Channidae</taxon>
        <taxon>Channa</taxon>
    </lineage>
</organism>
<gene>
    <name evidence="10" type="ORF">Q5P01_003643</name>
</gene>
<reference evidence="10" key="1">
    <citation type="submission" date="2023-07" db="EMBL/GenBank/DDBJ databases">
        <title>Chromosome-level Genome Assembly of Striped Snakehead (Channa striata).</title>
        <authorList>
            <person name="Liu H."/>
        </authorList>
    </citation>
    <scope>NUCLEOTIDE SEQUENCE</scope>
    <source>
        <strain evidence="10">Gz</strain>
        <tissue evidence="10">Muscle</tissue>
    </source>
</reference>
<dbReference type="GO" id="GO:0030246">
    <property type="term" value="F:carbohydrate binding"/>
    <property type="evidence" value="ECO:0007669"/>
    <property type="project" value="UniProtKB-UniRule"/>
</dbReference>
<proteinExistence type="inferred from homology"/>
<evidence type="ECO:0000313" key="11">
    <source>
        <dbReference type="Proteomes" id="UP001187415"/>
    </source>
</evidence>
<evidence type="ECO:0000256" key="6">
    <source>
        <dbReference type="ARBA" id="ARBA00023157"/>
    </source>
</evidence>
<accession>A0AA88NGC6</accession>
<dbReference type="CDD" id="cd13940">
    <property type="entry name" value="ILEI_FAM3C"/>
    <property type="match status" value="1"/>
</dbReference>
<comment type="subcellular location">
    <subcellularLocation>
        <location evidence="1">Secreted</location>
    </subcellularLocation>
</comment>
<sequence length="269" mass="29796">MYLRCGHVTHFWFCRNVVNRVRLEYTVCVKQCGWFAVHSEAEMFRAGGILKLAALIFAFLLAVFLAFQLLEINLDFRLANVFSRPALVNTGPTKLVRHKCGLSKPCPQGHLAFKMASGAANVVGPRICLEDKLLMSGVKNNVGRGINVALVNGETGEVIKTDSFDMWAGDVAPFLKLLKEIEEGTVVMMASFDDTSTKLNDEAKKLISDLGSSAISNVGFRDNWIFVGGKGIKTKSPFEQHIKNNADTNKFDGWPDVLEMEGCIPQRHK</sequence>
<feature type="domain" description="ILEI/PANDER" evidence="9">
    <location>
        <begin position="144"/>
        <end position="231"/>
    </location>
</feature>
<evidence type="ECO:0000256" key="1">
    <source>
        <dbReference type="ARBA" id="ARBA00004613"/>
    </source>
</evidence>
<evidence type="ECO:0000256" key="4">
    <source>
        <dbReference type="ARBA" id="ARBA00022729"/>
    </source>
</evidence>